<dbReference type="GO" id="GO:0042393">
    <property type="term" value="F:histone binding"/>
    <property type="evidence" value="ECO:0007669"/>
    <property type="project" value="InterPro"/>
</dbReference>
<dbReference type="EC" id="2.3.1.48" evidence="3 9"/>
<evidence type="ECO:0000313" key="15">
    <source>
        <dbReference type="EMBL" id="KAG8229271.1"/>
    </source>
</evidence>
<evidence type="ECO:0000256" key="5">
    <source>
        <dbReference type="ARBA" id="ARBA00022679"/>
    </source>
</evidence>
<feature type="site" description="Interaction with histone H4 N-terminus" evidence="12">
    <location>
        <position position="210"/>
    </location>
</feature>
<dbReference type="AlphaFoldDB" id="A0A8K0K7T8"/>
<feature type="domain" description="Histone acetyl transferase HAT1 N-terminal" evidence="13">
    <location>
        <begin position="20"/>
        <end position="198"/>
    </location>
</feature>
<dbReference type="InterPro" id="IPR017380">
    <property type="entry name" value="Hist_AcTrfase_B-typ_cat-su"/>
</dbReference>
<dbReference type="Pfam" id="PF21183">
    <property type="entry name" value="HAT1_C"/>
    <property type="match status" value="1"/>
</dbReference>
<evidence type="ECO:0000256" key="11">
    <source>
        <dbReference type="PIRSR" id="PIRSR038084-2"/>
    </source>
</evidence>
<feature type="domain" description="Histone acetyltransferase type B catalytic subunit C-terminal" evidence="14">
    <location>
        <begin position="305"/>
        <end position="356"/>
    </location>
</feature>
<accession>A0A8K0K7T8</accession>
<dbReference type="GO" id="GO:0000781">
    <property type="term" value="C:chromosome, telomeric region"/>
    <property type="evidence" value="ECO:0007669"/>
    <property type="project" value="GOC"/>
</dbReference>
<name>A0A8K0K7T8_LADFU</name>
<evidence type="ECO:0000256" key="12">
    <source>
        <dbReference type="PIRSR" id="PIRSR038084-3"/>
    </source>
</evidence>
<evidence type="ECO:0000256" key="6">
    <source>
        <dbReference type="ARBA" id="ARBA00023242"/>
    </source>
</evidence>
<comment type="caution">
    <text evidence="15">The sequence shown here is derived from an EMBL/GenBank/DDBJ whole genome shotgun (WGS) entry which is preliminary data.</text>
</comment>
<reference evidence="15" key="1">
    <citation type="submission" date="2013-04" db="EMBL/GenBank/DDBJ databases">
        <authorList>
            <person name="Qu J."/>
            <person name="Murali S.C."/>
            <person name="Bandaranaike D."/>
            <person name="Bellair M."/>
            <person name="Blankenburg K."/>
            <person name="Chao H."/>
            <person name="Dinh H."/>
            <person name="Doddapaneni H."/>
            <person name="Downs B."/>
            <person name="Dugan-Rocha S."/>
            <person name="Elkadiri S."/>
            <person name="Gnanaolivu R.D."/>
            <person name="Hernandez B."/>
            <person name="Javaid M."/>
            <person name="Jayaseelan J.C."/>
            <person name="Lee S."/>
            <person name="Li M."/>
            <person name="Ming W."/>
            <person name="Munidasa M."/>
            <person name="Muniz J."/>
            <person name="Nguyen L."/>
            <person name="Ongeri F."/>
            <person name="Osuji N."/>
            <person name="Pu L.-L."/>
            <person name="Puazo M."/>
            <person name="Qu C."/>
            <person name="Quiroz J."/>
            <person name="Raj R."/>
            <person name="Weissenberger G."/>
            <person name="Xin Y."/>
            <person name="Zou X."/>
            <person name="Han Y."/>
            <person name="Richards S."/>
            <person name="Worley K."/>
            <person name="Muzny D."/>
            <person name="Gibbs R."/>
        </authorList>
    </citation>
    <scope>NUCLEOTIDE SEQUENCE</scope>
    <source>
        <strain evidence="15">Sampled in the wild</strain>
    </source>
</reference>
<organism evidence="15 16">
    <name type="scientific">Ladona fulva</name>
    <name type="common">Scarce chaser dragonfly</name>
    <name type="synonym">Libellula fulva</name>
    <dbReference type="NCBI Taxonomy" id="123851"/>
    <lineage>
        <taxon>Eukaryota</taxon>
        <taxon>Metazoa</taxon>
        <taxon>Ecdysozoa</taxon>
        <taxon>Arthropoda</taxon>
        <taxon>Hexapoda</taxon>
        <taxon>Insecta</taxon>
        <taxon>Pterygota</taxon>
        <taxon>Palaeoptera</taxon>
        <taxon>Odonata</taxon>
        <taxon>Epiprocta</taxon>
        <taxon>Anisoptera</taxon>
        <taxon>Libelluloidea</taxon>
        <taxon>Libellulidae</taxon>
        <taxon>Ladona</taxon>
    </lineage>
</organism>
<dbReference type="OrthoDB" id="10253098at2759"/>
<comment type="catalytic activity">
    <reaction evidence="8 9">
        <text>L-lysyl-[protein] + acetyl-CoA = N(6)-acetyl-L-lysyl-[protein] + CoA + H(+)</text>
        <dbReference type="Rhea" id="RHEA:45948"/>
        <dbReference type="Rhea" id="RHEA-COMP:9752"/>
        <dbReference type="Rhea" id="RHEA-COMP:10731"/>
        <dbReference type="ChEBI" id="CHEBI:15378"/>
        <dbReference type="ChEBI" id="CHEBI:29969"/>
        <dbReference type="ChEBI" id="CHEBI:57287"/>
        <dbReference type="ChEBI" id="CHEBI:57288"/>
        <dbReference type="ChEBI" id="CHEBI:61930"/>
        <dbReference type="EC" id="2.3.1.48"/>
    </reaction>
</comment>
<comment type="similarity">
    <text evidence="2 9">Belongs to the HAT1 family.</text>
</comment>
<keyword evidence="7 9" id="KW-0012">Acyltransferase</keyword>
<evidence type="ECO:0000256" key="3">
    <source>
        <dbReference type="ARBA" id="ARBA00013184"/>
    </source>
</evidence>
<dbReference type="GO" id="GO:0004402">
    <property type="term" value="F:histone acetyltransferase activity"/>
    <property type="evidence" value="ECO:0007669"/>
    <property type="project" value="UniProtKB-UniRule"/>
</dbReference>
<comment type="subcellular location">
    <subcellularLocation>
        <location evidence="1">Nucleus</location>
    </subcellularLocation>
</comment>
<keyword evidence="5 9" id="KW-0808">Transferase</keyword>
<dbReference type="PANTHER" id="PTHR12046">
    <property type="entry name" value="HISTONE ACETYLTRANSFERASE TYPE B CATALYTIC SUBUNIT"/>
    <property type="match status" value="1"/>
</dbReference>
<dbReference type="SUPFAM" id="SSF55729">
    <property type="entry name" value="Acyl-CoA N-acyltransferases (Nat)"/>
    <property type="match status" value="1"/>
</dbReference>
<evidence type="ECO:0000259" key="13">
    <source>
        <dbReference type="Pfam" id="PF10394"/>
    </source>
</evidence>
<dbReference type="Gene3D" id="1.10.10.390">
    <property type="match status" value="1"/>
</dbReference>
<gene>
    <name evidence="15" type="ORF">J437_LFUL009631</name>
</gene>
<dbReference type="Gene3D" id="3.40.630.30">
    <property type="match status" value="1"/>
</dbReference>
<keyword evidence="6" id="KW-0539">Nucleus</keyword>
<dbReference type="GO" id="GO:0005634">
    <property type="term" value="C:nucleus"/>
    <property type="evidence" value="ECO:0007669"/>
    <property type="project" value="UniProtKB-SubCell"/>
</dbReference>
<dbReference type="Proteomes" id="UP000792457">
    <property type="component" value="Unassembled WGS sequence"/>
</dbReference>
<evidence type="ECO:0000256" key="7">
    <source>
        <dbReference type="ARBA" id="ARBA00023315"/>
    </source>
</evidence>
<dbReference type="InterPro" id="IPR037113">
    <property type="entry name" value="Hat1_N_sf"/>
</dbReference>
<evidence type="ECO:0000256" key="10">
    <source>
        <dbReference type="PIRSR" id="PIRSR038084-1"/>
    </source>
</evidence>
<protein>
    <recommendedName>
        <fullName evidence="4 9">Histone acetyltransferase type B catalytic subunit</fullName>
        <ecNumber evidence="3 9">2.3.1.48</ecNumber>
    </recommendedName>
</protein>
<feature type="region of interest" description="Interaction with histone H4 N-terminus" evidence="11">
    <location>
        <begin position="244"/>
        <end position="246"/>
    </location>
</feature>
<reference evidence="15" key="2">
    <citation type="submission" date="2017-10" db="EMBL/GenBank/DDBJ databases">
        <title>Ladona fulva Genome sequencing and assembly.</title>
        <authorList>
            <person name="Murali S."/>
            <person name="Richards S."/>
            <person name="Bandaranaike D."/>
            <person name="Bellair M."/>
            <person name="Blankenburg K."/>
            <person name="Chao H."/>
            <person name="Dinh H."/>
            <person name="Doddapaneni H."/>
            <person name="Dugan-Rocha S."/>
            <person name="Elkadiri S."/>
            <person name="Gnanaolivu R."/>
            <person name="Hernandez B."/>
            <person name="Skinner E."/>
            <person name="Javaid M."/>
            <person name="Lee S."/>
            <person name="Li M."/>
            <person name="Ming W."/>
            <person name="Munidasa M."/>
            <person name="Muniz J."/>
            <person name="Nguyen L."/>
            <person name="Hughes D."/>
            <person name="Osuji N."/>
            <person name="Pu L.-L."/>
            <person name="Puazo M."/>
            <person name="Qu C."/>
            <person name="Quiroz J."/>
            <person name="Raj R."/>
            <person name="Weissenberger G."/>
            <person name="Xin Y."/>
            <person name="Zou X."/>
            <person name="Han Y."/>
            <person name="Worley K."/>
            <person name="Muzny D."/>
            <person name="Gibbs R."/>
        </authorList>
    </citation>
    <scope>NUCLEOTIDE SEQUENCE</scope>
    <source>
        <strain evidence="15">Sampled in the wild</strain>
    </source>
</reference>
<evidence type="ECO:0000256" key="4">
    <source>
        <dbReference type="ARBA" id="ARBA00021268"/>
    </source>
</evidence>
<dbReference type="Gene3D" id="3.90.360.10">
    <property type="entry name" value="Histone acetyl transferase 1 (HAT1), N-terminal domain"/>
    <property type="match status" value="1"/>
</dbReference>
<keyword evidence="16" id="KW-1185">Reference proteome</keyword>
<dbReference type="GO" id="GO:0031509">
    <property type="term" value="P:subtelomeric heterochromatin formation"/>
    <property type="evidence" value="ECO:0007669"/>
    <property type="project" value="InterPro"/>
</dbReference>
<evidence type="ECO:0000256" key="9">
    <source>
        <dbReference type="PIRNR" id="PIRNR038084"/>
    </source>
</evidence>
<dbReference type="InterPro" id="IPR019467">
    <property type="entry name" value="Hat1_N"/>
</dbReference>
<evidence type="ECO:0000259" key="14">
    <source>
        <dbReference type="Pfam" id="PF21183"/>
    </source>
</evidence>
<evidence type="ECO:0000313" key="16">
    <source>
        <dbReference type="Proteomes" id="UP000792457"/>
    </source>
</evidence>
<feature type="region of interest" description="Interaction with histone H4 N-terminus" evidence="11">
    <location>
        <begin position="56"/>
        <end position="58"/>
    </location>
</feature>
<feature type="active site" description="Proton donor/acceptor" evidence="10">
    <location>
        <position position="295"/>
    </location>
</feature>
<dbReference type="InterPro" id="IPR048776">
    <property type="entry name" value="HAT1_C"/>
</dbReference>
<sequence length="463" mass="53552">MAEFEDSIDEDSRDPLEEYASDANKALEFKLIRRESDIEDDRCTFNAEMSHQIFGEGETIFGYKNPRVQLYYTAAKLTNYLGMTYSEKVTPEEDSEVKPDEVLSMVAEYIQPGFLTKISDLKAAIPKDENFVPFGDLIHSFQGHPSQATLLAKSGNSPADSKDEKTSKYEIYMCSMESCPAFRSYHERLQTFMLWYVDGASFIDTDDPKWRFFVVYERYRKVEDSAAGVGGRWMYAVCGYATVYQYYAYPMNIRPRVAQALIFPPFQNVGIGAELLSAIRNHYARDPSVADITVEDSSEDFQRVRDYLDCISCITLPAFSRELMRKGFTEEMVEQARSKFKIHKKQVRRVYEILRLRITDRENEEDYKSYRLEIKNRLNGPFVKEQKTAIKLQKLMDSPEAATRSFLSDEERIQSLSKLYCELEEQYLRVISRLDREGKVWPTERNGLAPMECGDAAMKSTTS</sequence>
<evidence type="ECO:0000256" key="8">
    <source>
        <dbReference type="ARBA" id="ARBA00048017"/>
    </source>
</evidence>
<evidence type="ECO:0000256" key="1">
    <source>
        <dbReference type="ARBA" id="ARBA00004123"/>
    </source>
</evidence>
<dbReference type="InterPro" id="IPR016181">
    <property type="entry name" value="Acyl_CoA_acyltransferase"/>
</dbReference>
<dbReference type="EMBL" id="KZ308421">
    <property type="protein sequence ID" value="KAG8229271.1"/>
    <property type="molecule type" value="Genomic_DNA"/>
</dbReference>
<dbReference type="Pfam" id="PF10394">
    <property type="entry name" value="Hat1_N"/>
    <property type="match status" value="1"/>
</dbReference>
<proteinExistence type="inferred from homology"/>
<dbReference type="PIRSF" id="PIRSF038084">
    <property type="entry name" value="HAT-B_cat"/>
    <property type="match status" value="1"/>
</dbReference>
<evidence type="ECO:0000256" key="2">
    <source>
        <dbReference type="ARBA" id="ARBA00010543"/>
    </source>
</evidence>
<dbReference type="InterPro" id="IPR013523">
    <property type="entry name" value="Hist_AcTrfase_HAT1_C"/>
</dbReference>